<name>A0ACC0DU92_9BASI</name>
<protein>
    <submittedName>
        <fullName evidence="1">Uncharacterized protein</fullName>
    </submittedName>
</protein>
<comment type="caution">
    <text evidence="1">The sequence shown here is derived from an EMBL/GenBank/DDBJ whole genome shotgun (WGS) entry which is preliminary data.</text>
</comment>
<dbReference type="EMBL" id="CM045880">
    <property type="protein sequence ID" value="KAI7938409.1"/>
    <property type="molecule type" value="Genomic_DNA"/>
</dbReference>
<dbReference type="Proteomes" id="UP001060170">
    <property type="component" value="Chromosome 16"/>
</dbReference>
<reference evidence="1 2" key="3">
    <citation type="journal article" date="2022" name="Microbiol. Spectr.">
        <title>Folding features and dynamics of 3D genome architecture in plant fungal pathogens.</title>
        <authorList>
            <person name="Xia C."/>
        </authorList>
    </citation>
    <scope>NUCLEOTIDE SEQUENCE [LARGE SCALE GENOMIC DNA]</scope>
    <source>
        <strain evidence="1 2">93-210</strain>
    </source>
</reference>
<evidence type="ECO:0000313" key="2">
    <source>
        <dbReference type="Proteomes" id="UP001060170"/>
    </source>
</evidence>
<sequence>MDLLNIPVPAEGQAPVADNRDRLITDLQGQLNQLALQVNHSQANNNPFQIPKVETVSTQLPPFDGKDDLQIWVTKIETILQGRNYPMDRWSMLVPACMKGEAESWWFQQVKEEGSANFAWADFKSRLLGQYNYVYKQLDFHKISEWETSYLFTRNLPPLLRQGVLVEKCENLEELCKSLRENEHISSSLNCFGGGSTSGPLSYINFKKSSSFSNNGQSTTDSPAHSSADSYAYSASSEDFIGNLAGQVYDSGHLASESEDELDRIGDEIDLCNRKFSQRILTDDFWSNASELVQIGNEIEGRNNLFSDKTLGTEFWKVAREAEGRRIWDQIEENLVPLDPSASLFVPGAKEHYMKNSYELNLNFMESSSVNGNNIRTCLKRKSNSEEIVLERPAKKVTFKTPEINELDSSTGGSYIEWMRLESDEESVNYEIASLFSDDESIIWMGDSLGIMKSPPMPTLQALPRPPVELNVLGNLDLNVSKGTTRLPHYDVSIGGIMCDTIVDSSAGAIYLDTRVAKELLRRREITTKRIEDINVRLADGQIEKVGWIGPVRINFDNYEMDLEAYLIDLPDIDLVLGLPWLVSTRAVIDYDDVTYSLLDNIGKVVTLRTSNEWRNQSFELNFLNSKPPVPNCKTFLNPLHRLAYKTAPQCFREIVGLPKFKNFEHDIDTGSAAAVKIGGRPYLPPEHILIKKFVEEGLRDGIIRESKSPWSAPLLLIKKPDGSSRVSAPPIKMQKRFFMDHPTQISSNYEHRIGYLEEIVGLLLAKQGHHTVSCTVSTAQPTSSFRYSIDRGLIPLLSKTTKESLTYGRNAKSKETRSSHYSDRSFGIHHRPSIISVDSSNRSFSSLNCSTGSKPRLNSLLSGAINTQPPPPATPTSVNYSNLGSSATGCKGGVPSLSV</sequence>
<evidence type="ECO:0000313" key="1">
    <source>
        <dbReference type="EMBL" id="KAI7938409.1"/>
    </source>
</evidence>
<accession>A0ACC0DU92</accession>
<gene>
    <name evidence="1" type="ORF">MJO28_015329</name>
</gene>
<reference evidence="2" key="1">
    <citation type="journal article" date="2018" name="BMC Genomics">
        <title>Genomic insights into host adaptation between the wheat stripe rust pathogen (Puccinia striiformis f. sp. tritici) and the barley stripe rust pathogen (Puccinia striiformis f. sp. hordei).</title>
        <authorList>
            <person name="Xia C."/>
            <person name="Wang M."/>
            <person name="Yin C."/>
            <person name="Cornejo O.E."/>
            <person name="Hulbert S.H."/>
            <person name="Chen X."/>
        </authorList>
    </citation>
    <scope>NUCLEOTIDE SEQUENCE [LARGE SCALE GENOMIC DNA]</scope>
    <source>
        <strain evidence="2">93-210</strain>
    </source>
</reference>
<proteinExistence type="predicted"/>
<reference evidence="2" key="2">
    <citation type="journal article" date="2018" name="Mol. Plant Microbe Interact.">
        <title>Genome sequence resources for the wheat stripe rust pathogen (Puccinia striiformis f. sp. tritici) and the barley stripe rust pathogen (Puccinia striiformis f. sp. hordei).</title>
        <authorList>
            <person name="Xia C."/>
            <person name="Wang M."/>
            <person name="Yin C."/>
            <person name="Cornejo O.E."/>
            <person name="Hulbert S.H."/>
            <person name="Chen X."/>
        </authorList>
    </citation>
    <scope>NUCLEOTIDE SEQUENCE [LARGE SCALE GENOMIC DNA]</scope>
    <source>
        <strain evidence="2">93-210</strain>
    </source>
</reference>
<organism evidence="1 2">
    <name type="scientific">Puccinia striiformis f. sp. tritici</name>
    <dbReference type="NCBI Taxonomy" id="168172"/>
    <lineage>
        <taxon>Eukaryota</taxon>
        <taxon>Fungi</taxon>
        <taxon>Dikarya</taxon>
        <taxon>Basidiomycota</taxon>
        <taxon>Pucciniomycotina</taxon>
        <taxon>Pucciniomycetes</taxon>
        <taxon>Pucciniales</taxon>
        <taxon>Pucciniaceae</taxon>
        <taxon>Puccinia</taxon>
    </lineage>
</organism>
<keyword evidence="2" id="KW-1185">Reference proteome</keyword>